<accession>A0AAD7H1E2</accession>
<dbReference type="CDD" id="cd04301">
    <property type="entry name" value="NAT_SF"/>
    <property type="match status" value="1"/>
</dbReference>
<evidence type="ECO:0000259" key="3">
    <source>
        <dbReference type="PROSITE" id="PS51186"/>
    </source>
</evidence>
<evidence type="ECO:0000256" key="1">
    <source>
        <dbReference type="ARBA" id="ARBA00022679"/>
    </source>
</evidence>
<dbReference type="PANTHER" id="PTHR43420">
    <property type="entry name" value="ACETYLTRANSFERASE"/>
    <property type="match status" value="1"/>
</dbReference>
<gene>
    <name evidence="4" type="ORF">B0H17DRAFT_229268</name>
</gene>
<dbReference type="Gene3D" id="3.40.630.30">
    <property type="match status" value="1"/>
</dbReference>
<dbReference type="InterPro" id="IPR050680">
    <property type="entry name" value="YpeA/RimI_acetyltransf"/>
</dbReference>
<evidence type="ECO:0000313" key="4">
    <source>
        <dbReference type="EMBL" id="KAJ7709552.1"/>
    </source>
</evidence>
<organism evidence="4 5">
    <name type="scientific">Mycena rosella</name>
    <name type="common">Pink bonnet</name>
    <name type="synonym">Agaricus rosellus</name>
    <dbReference type="NCBI Taxonomy" id="1033263"/>
    <lineage>
        <taxon>Eukaryota</taxon>
        <taxon>Fungi</taxon>
        <taxon>Dikarya</taxon>
        <taxon>Basidiomycota</taxon>
        <taxon>Agaricomycotina</taxon>
        <taxon>Agaricomycetes</taxon>
        <taxon>Agaricomycetidae</taxon>
        <taxon>Agaricales</taxon>
        <taxon>Marasmiineae</taxon>
        <taxon>Mycenaceae</taxon>
        <taxon>Mycena</taxon>
    </lineage>
</organism>
<name>A0AAD7H1E2_MYCRO</name>
<reference evidence="4" key="1">
    <citation type="submission" date="2023-03" db="EMBL/GenBank/DDBJ databases">
        <title>Massive genome expansion in bonnet fungi (Mycena s.s.) driven by repeated elements and novel gene families across ecological guilds.</title>
        <authorList>
            <consortium name="Lawrence Berkeley National Laboratory"/>
            <person name="Harder C.B."/>
            <person name="Miyauchi S."/>
            <person name="Viragh M."/>
            <person name="Kuo A."/>
            <person name="Thoen E."/>
            <person name="Andreopoulos B."/>
            <person name="Lu D."/>
            <person name="Skrede I."/>
            <person name="Drula E."/>
            <person name="Henrissat B."/>
            <person name="Morin E."/>
            <person name="Kohler A."/>
            <person name="Barry K."/>
            <person name="LaButti K."/>
            <person name="Morin E."/>
            <person name="Salamov A."/>
            <person name="Lipzen A."/>
            <person name="Mereny Z."/>
            <person name="Hegedus B."/>
            <person name="Baldrian P."/>
            <person name="Stursova M."/>
            <person name="Weitz H."/>
            <person name="Taylor A."/>
            <person name="Grigoriev I.V."/>
            <person name="Nagy L.G."/>
            <person name="Martin F."/>
            <person name="Kauserud H."/>
        </authorList>
    </citation>
    <scope>NUCLEOTIDE SEQUENCE</scope>
    <source>
        <strain evidence="4">CBHHK067</strain>
    </source>
</reference>
<dbReference type="GO" id="GO:0016747">
    <property type="term" value="F:acyltransferase activity, transferring groups other than amino-acyl groups"/>
    <property type="evidence" value="ECO:0007669"/>
    <property type="project" value="InterPro"/>
</dbReference>
<dbReference type="Proteomes" id="UP001221757">
    <property type="component" value="Unassembled WGS sequence"/>
</dbReference>
<feature type="domain" description="N-acetyltransferase" evidence="3">
    <location>
        <begin position="24"/>
        <end position="181"/>
    </location>
</feature>
<evidence type="ECO:0000256" key="2">
    <source>
        <dbReference type="ARBA" id="ARBA00023315"/>
    </source>
</evidence>
<dbReference type="AlphaFoldDB" id="A0AAD7H1E2"/>
<dbReference type="SUPFAM" id="SSF55729">
    <property type="entry name" value="Acyl-CoA N-acyltransferases (Nat)"/>
    <property type="match status" value="1"/>
</dbReference>
<dbReference type="InterPro" id="IPR000182">
    <property type="entry name" value="GNAT_dom"/>
</dbReference>
<dbReference type="InterPro" id="IPR016181">
    <property type="entry name" value="Acyl_CoA_acyltransferase"/>
</dbReference>
<protein>
    <submittedName>
        <fullName evidence="4">Acyl-CoA N-acyltransferase</fullName>
    </submittedName>
</protein>
<sequence>MDNHAYHIFSIPVPVSEEHVDKYRELRLLALTTNPEAFGSKYEDNVDKTRAQWRAMIDTPERFTAVARVLSTGEWAGMASILTPEMAGQHTGDTGPNPHLLVGMWVRPAHRRKGLGKRLIGAGIEWVRTRTEGMPDKKRQVTLEVHRHNESAKALYDGLGFVVTDGECEDSNRIPMFVVAK</sequence>
<proteinExistence type="predicted"/>
<dbReference type="PROSITE" id="PS51186">
    <property type="entry name" value="GNAT"/>
    <property type="match status" value="1"/>
</dbReference>
<keyword evidence="1" id="KW-0808">Transferase</keyword>
<comment type="caution">
    <text evidence="4">The sequence shown here is derived from an EMBL/GenBank/DDBJ whole genome shotgun (WGS) entry which is preliminary data.</text>
</comment>
<keyword evidence="2" id="KW-0012">Acyltransferase</keyword>
<keyword evidence="5" id="KW-1185">Reference proteome</keyword>
<evidence type="ECO:0000313" key="5">
    <source>
        <dbReference type="Proteomes" id="UP001221757"/>
    </source>
</evidence>
<dbReference type="EMBL" id="JARKIE010000002">
    <property type="protein sequence ID" value="KAJ7709552.1"/>
    <property type="molecule type" value="Genomic_DNA"/>
</dbReference>
<dbReference type="Pfam" id="PF00583">
    <property type="entry name" value="Acetyltransf_1"/>
    <property type="match status" value="1"/>
</dbReference>